<evidence type="ECO:0000313" key="7">
    <source>
        <dbReference type="EMBL" id="AXC11871.1"/>
    </source>
</evidence>
<dbReference type="Pfam" id="PF07244">
    <property type="entry name" value="POTRA"/>
    <property type="match status" value="4"/>
</dbReference>
<dbReference type="PANTHER" id="PTHR12815">
    <property type="entry name" value="SORTING AND ASSEMBLY MACHINERY SAMM50 PROTEIN FAMILY MEMBER"/>
    <property type="match status" value="1"/>
</dbReference>
<dbReference type="Pfam" id="PF01103">
    <property type="entry name" value="Omp85"/>
    <property type="match status" value="1"/>
</dbReference>
<comment type="subcellular location">
    <subcellularLocation>
        <location evidence="1">Membrane</location>
    </subcellularLocation>
</comment>
<dbReference type="OrthoDB" id="9776356at2"/>
<evidence type="ECO:0000256" key="2">
    <source>
        <dbReference type="ARBA" id="ARBA00022452"/>
    </source>
</evidence>
<evidence type="ECO:0000256" key="5">
    <source>
        <dbReference type="SAM" id="SignalP"/>
    </source>
</evidence>
<dbReference type="Proteomes" id="UP000253606">
    <property type="component" value="Chromosome"/>
</dbReference>
<dbReference type="InterPro" id="IPR000184">
    <property type="entry name" value="Bac_surfAg_D15"/>
</dbReference>
<accession>A0A2Z5FYD0</accession>
<dbReference type="KEGG" id="abas:ACPOL_2551"/>
<evidence type="ECO:0000313" key="8">
    <source>
        <dbReference type="Proteomes" id="UP000253606"/>
    </source>
</evidence>
<evidence type="ECO:0000256" key="1">
    <source>
        <dbReference type="ARBA" id="ARBA00004370"/>
    </source>
</evidence>
<keyword evidence="4" id="KW-0472">Membrane</keyword>
<dbReference type="RefSeq" id="WP_114207231.1">
    <property type="nucleotide sequence ID" value="NZ_CP030840.1"/>
</dbReference>
<keyword evidence="8" id="KW-1185">Reference proteome</keyword>
<evidence type="ECO:0000259" key="6">
    <source>
        <dbReference type="PROSITE" id="PS51779"/>
    </source>
</evidence>
<name>A0A2Z5FYD0_9BACT</name>
<reference evidence="7 8" key="1">
    <citation type="journal article" date="2018" name="Front. Microbiol.">
        <title>Hydrolytic Capabilities as a Key to Environmental Success: Chitinolytic and Cellulolytic Acidobacteria From Acidic Sub-arctic Soils and Boreal Peatlands.</title>
        <authorList>
            <person name="Belova S.E."/>
            <person name="Ravin N.V."/>
            <person name="Pankratov T.A."/>
            <person name="Rakitin A.L."/>
            <person name="Ivanova A.A."/>
            <person name="Beletsky A.V."/>
            <person name="Mardanov A.V."/>
            <person name="Sinninghe Damste J.S."/>
            <person name="Dedysh S.N."/>
        </authorList>
    </citation>
    <scope>NUCLEOTIDE SEQUENCE [LARGE SCALE GENOMIC DNA]</scope>
    <source>
        <strain evidence="7 8">SBC82</strain>
    </source>
</reference>
<dbReference type="Gene3D" id="2.40.160.50">
    <property type="entry name" value="membrane protein fhac: a member of the omp85/tpsb transporter family"/>
    <property type="match status" value="1"/>
</dbReference>
<protein>
    <submittedName>
        <fullName evidence="7">Outer membrane protein</fullName>
    </submittedName>
</protein>
<evidence type="ECO:0000256" key="4">
    <source>
        <dbReference type="ARBA" id="ARBA00023136"/>
    </source>
</evidence>
<organism evidence="7 8">
    <name type="scientific">Acidisarcina polymorpha</name>
    <dbReference type="NCBI Taxonomy" id="2211140"/>
    <lineage>
        <taxon>Bacteria</taxon>
        <taxon>Pseudomonadati</taxon>
        <taxon>Acidobacteriota</taxon>
        <taxon>Terriglobia</taxon>
        <taxon>Terriglobales</taxon>
        <taxon>Acidobacteriaceae</taxon>
        <taxon>Acidisarcina</taxon>
    </lineage>
</organism>
<dbReference type="PANTHER" id="PTHR12815:SF18">
    <property type="entry name" value="SORTING AND ASSEMBLY MACHINERY COMPONENT 50 HOMOLOG"/>
    <property type="match status" value="1"/>
</dbReference>
<dbReference type="EMBL" id="CP030840">
    <property type="protein sequence ID" value="AXC11871.1"/>
    <property type="molecule type" value="Genomic_DNA"/>
</dbReference>
<dbReference type="PROSITE" id="PS51779">
    <property type="entry name" value="POTRA"/>
    <property type="match status" value="1"/>
</dbReference>
<dbReference type="Gene3D" id="3.10.20.310">
    <property type="entry name" value="membrane protein fhac"/>
    <property type="match status" value="6"/>
</dbReference>
<sequence length="989" mass="108991">MVRRRILHFGLLCAVLLLIRDLPAQTKTSQEVPKTGAATAQTLSSYEGQNVTSVEIAGRPDLQNSDFAPMFAQKDGQPFSQEKLDQTVAAVKASGKFKEVQLQVQPEPNGVRVLLVLEPAIYIGIFRFPGAEQFAYSRLVQVADFPSQAPFDALDIERDRQSLINFFRQEGYFEAEVKSEVKVDSQVGVANVDFHVTLNRRAKFGNIVVDGVTAEEAARIKASLATLIARGRGAAIRTGKTYRRTTLSKAALYLQTQLQKRGRLNAEVELAGAEFHQDTNQADIHFSVHPGPVVHVDLEGAHLWSWTRKSLLPVYQGIAVDEESVQEGREALISYFQAKGFFDVKVDSDSKILATGDTIVYRISKEKKRKVSEVSVSGNTHLPSSDLTSRLTVQKSHPFSPGNFSEKLVRSSVKNLEAVYQAQGYSSVQVASKVVNDGPAIKVVFVVDEGPRDIVNSLKIEGATTFPETSFAPKGLQLAPGKPYSQSLVQSDRANIVANYLKAGYLTSTFRETAKVVSKNDPHHIDVIYHIYEGPRVYASNVYTLGRVDTQQRLIDQDVAAIKGEQPLTETELLTAESQLYNHTGVFDWAEVDPKRTITTQTQEDVLVKVHEAQKNQITYGFGFEFINRGGSVPSGTVALPNLPPVGLPSTFTTSQTTFYGPRGTFQYTRNNFRGKGETLSFTGFAGRLDQRGAAYYIDPNFRWSPWKSTASISAERNEENPIFSSQVFLGSYQVQRSLDKANADILFLRYSYSKTDLTRIEIPQLVLPQDQHVRLSTIAANLTRDTRDNTLDEHKGVLQTVEFDFNSTKLGSSVDFAKLTAQLAYFRPLRHGIVWANSLRIGLAQPFSNSRVPLSESFFTGGGNTLRGFPLDGAGPQRKIPACSSGSTTDCTFIQVPSGGNELLLINSELRVPLPIKKGLGVVGFYDGGNVFPLVGFHDFTSLYTNNVGLGLRYATPVGPVRIDLGRNLNPIPGIQATQYFISIGQAF</sequence>
<dbReference type="InterPro" id="IPR039910">
    <property type="entry name" value="D15-like"/>
</dbReference>
<keyword evidence="3" id="KW-0812">Transmembrane</keyword>
<keyword evidence="2" id="KW-1134">Transmembrane beta strand</keyword>
<feature type="signal peptide" evidence="5">
    <location>
        <begin position="1"/>
        <end position="26"/>
    </location>
</feature>
<dbReference type="InterPro" id="IPR010827">
    <property type="entry name" value="BamA/TamA_POTRA"/>
</dbReference>
<proteinExistence type="predicted"/>
<gene>
    <name evidence="7" type="ORF">ACPOL_2551</name>
</gene>
<dbReference type="GO" id="GO:0019867">
    <property type="term" value="C:outer membrane"/>
    <property type="evidence" value="ECO:0007669"/>
    <property type="project" value="InterPro"/>
</dbReference>
<dbReference type="AlphaFoldDB" id="A0A2Z5FYD0"/>
<keyword evidence="5" id="KW-0732">Signal</keyword>
<feature type="domain" description="POTRA" evidence="6">
    <location>
        <begin position="369"/>
        <end position="450"/>
    </location>
</feature>
<dbReference type="InterPro" id="IPR034746">
    <property type="entry name" value="POTRA"/>
</dbReference>
<evidence type="ECO:0000256" key="3">
    <source>
        <dbReference type="ARBA" id="ARBA00022692"/>
    </source>
</evidence>
<feature type="chain" id="PRO_5016387760" evidence="5">
    <location>
        <begin position="27"/>
        <end position="989"/>
    </location>
</feature>